<evidence type="ECO:0000256" key="2">
    <source>
        <dbReference type="ARBA" id="ARBA00022801"/>
    </source>
</evidence>
<dbReference type="EC" id="3.1.1.-" evidence="3"/>
<evidence type="ECO:0000259" key="4">
    <source>
        <dbReference type="Pfam" id="PF00135"/>
    </source>
</evidence>
<dbReference type="Gene3D" id="3.40.50.1820">
    <property type="entry name" value="alpha/beta hydrolase"/>
    <property type="match status" value="1"/>
</dbReference>
<dbReference type="SUPFAM" id="SSF53474">
    <property type="entry name" value="alpha/beta-Hydrolases"/>
    <property type="match status" value="1"/>
</dbReference>
<feature type="signal peptide" evidence="3">
    <location>
        <begin position="1"/>
        <end position="31"/>
    </location>
</feature>
<evidence type="ECO:0000313" key="6">
    <source>
        <dbReference type="Proteomes" id="UP000678393"/>
    </source>
</evidence>
<reference evidence="5" key="1">
    <citation type="submission" date="2021-04" db="EMBL/GenBank/DDBJ databases">
        <authorList>
            <consortium name="Molecular Ecology Group"/>
        </authorList>
    </citation>
    <scope>NUCLEOTIDE SEQUENCE</scope>
</reference>
<dbReference type="GO" id="GO:0016787">
    <property type="term" value="F:hydrolase activity"/>
    <property type="evidence" value="ECO:0007669"/>
    <property type="project" value="UniProtKB-KW"/>
</dbReference>
<dbReference type="AlphaFoldDB" id="A0A8S3ZUT4"/>
<sequence>MVQPYPDMTVHHRLSSLLVAVVLCCVSVGTSEPEIRTPAGTFRGKVLTSHSGHEYQSYRGIPYALPPTGHRRFALPVRHPVIEEIRNTTEFGSVCFQNQDGKIIGQEDCLFINVYTPISHKERDKGDLKKVLVFLHGGAHVMGSSNRYLPGDLVTRGDIIVVTLNYRLNWFGFLRGNSSLLPGNMGHWDQLLALHWVRDNIRAFGGDPNDVTLSGESAGAMSSSVLSVSPLGKGLFAKGIMFSGCAPFVPDPPHTTNDFLQLAADKFGCGPGSVSDREDAVLTCLKQLPGEAFVMLFFQGPFAKLLADMDYLSAVGFFDRDNIVSITADDGYILVNSRFGQIKPPLLENGAKFFSALLSLPLNIMVRIVDEYVKLYGDEERALVAVGSDSLFLKTDLDFVEAFATGQNVGRVKPGTNAYLISFDHFPKFVPKQYMLHSLELAYLFDLEMKEFVEHFYNIVINDSFYAEDIQLKRSFIDLVIDFIKTGNAVQTLTERSNVVWHPFDSEKKNYLSFSLQPSAKEDIMRGRRFIWETMVPSLAARTTFTN</sequence>
<evidence type="ECO:0000256" key="3">
    <source>
        <dbReference type="RuleBase" id="RU361235"/>
    </source>
</evidence>
<comment type="caution">
    <text evidence="5">The sequence shown here is derived from an EMBL/GenBank/DDBJ whole genome shotgun (WGS) entry which is preliminary data.</text>
</comment>
<protein>
    <recommendedName>
        <fullName evidence="3">Carboxylic ester hydrolase</fullName>
        <ecNumber evidence="3">3.1.1.-</ecNumber>
    </recommendedName>
</protein>
<proteinExistence type="inferred from homology"/>
<dbReference type="EMBL" id="CAJHNH020003946">
    <property type="protein sequence ID" value="CAG5130301.1"/>
    <property type="molecule type" value="Genomic_DNA"/>
</dbReference>
<dbReference type="OrthoDB" id="408631at2759"/>
<comment type="similarity">
    <text evidence="1 3">Belongs to the type-B carboxylesterase/lipase family.</text>
</comment>
<dbReference type="Proteomes" id="UP000678393">
    <property type="component" value="Unassembled WGS sequence"/>
</dbReference>
<dbReference type="InterPro" id="IPR002018">
    <property type="entry name" value="CarbesteraseB"/>
</dbReference>
<dbReference type="InterPro" id="IPR019826">
    <property type="entry name" value="Carboxylesterase_B_AS"/>
</dbReference>
<dbReference type="InterPro" id="IPR050309">
    <property type="entry name" value="Type-B_Carboxylest/Lipase"/>
</dbReference>
<dbReference type="PROSITE" id="PS00122">
    <property type="entry name" value="CARBOXYLESTERASE_B_1"/>
    <property type="match status" value="1"/>
</dbReference>
<feature type="chain" id="PRO_5035961628" description="Carboxylic ester hydrolase" evidence="3">
    <location>
        <begin position="32"/>
        <end position="547"/>
    </location>
</feature>
<organism evidence="5 6">
    <name type="scientific">Candidula unifasciata</name>
    <dbReference type="NCBI Taxonomy" id="100452"/>
    <lineage>
        <taxon>Eukaryota</taxon>
        <taxon>Metazoa</taxon>
        <taxon>Spiralia</taxon>
        <taxon>Lophotrochozoa</taxon>
        <taxon>Mollusca</taxon>
        <taxon>Gastropoda</taxon>
        <taxon>Heterobranchia</taxon>
        <taxon>Euthyneura</taxon>
        <taxon>Panpulmonata</taxon>
        <taxon>Eupulmonata</taxon>
        <taxon>Stylommatophora</taxon>
        <taxon>Helicina</taxon>
        <taxon>Helicoidea</taxon>
        <taxon>Geomitridae</taxon>
        <taxon>Candidula</taxon>
    </lineage>
</organism>
<dbReference type="PROSITE" id="PS00941">
    <property type="entry name" value="CARBOXYLESTERASE_B_2"/>
    <property type="match status" value="1"/>
</dbReference>
<keyword evidence="6" id="KW-1185">Reference proteome</keyword>
<evidence type="ECO:0000256" key="1">
    <source>
        <dbReference type="ARBA" id="ARBA00005964"/>
    </source>
</evidence>
<gene>
    <name evidence="5" type="ORF">CUNI_LOCUS15859</name>
</gene>
<evidence type="ECO:0000313" key="5">
    <source>
        <dbReference type="EMBL" id="CAG5130301.1"/>
    </source>
</evidence>
<name>A0A8S3ZUT4_9EUPU</name>
<dbReference type="InterPro" id="IPR029058">
    <property type="entry name" value="AB_hydrolase_fold"/>
</dbReference>
<feature type="domain" description="Carboxylesterase type B" evidence="4">
    <location>
        <begin position="32"/>
        <end position="523"/>
    </location>
</feature>
<accession>A0A8S3ZUT4</accession>
<dbReference type="InterPro" id="IPR019819">
    <property type="entry name" value="Carboxylesterase_B_CS"/>
</dbReference>
<dbReference type="PANTHER" id="PTHR11559">
    <property type="entry name" value="CARBOXYLESTERASE"/>
    <property type="match status" value="1"/>
</dbReference>
<keyword evidence="2 3" id="KW-0378">Hydrolase</keyword>
<keyword evidence="3" id="KW-0732">Signal</keyword>
<dbReference type="Pfam" id="PF00135">
    <property type="entry name" value="COesterase"/>
    <property type="match status" value="1"/>
</dbReference>